<keyword evidence="1" id="KW-0472">Membrane</keyword>
<dbReference type="AlphaFoldDB" id="A0A517PD84"/>
<evidence type="ECO:0000256" key="1">
    <source>
        <dbReference type="SAM" id="Phobius"/>
    </source>
</evidence>
<feature type="transmembrane region" description="Helical" evidence="1">
    <location>
        <begin position="42"/>
        <end position="62"/>
    </location>
</feature>
<dbReference type="EMBL" id="CP036265">
    <property type="protein sequence ID" value="QDT17335.1"/>
    <property type="molecule type" value="Genomic_DNA"/>
</dbReference>
<dbReference type="RefSeq" id="WP_145360216.1">
    <property type="nucleotide sequence ID" value="NZ_CP036265.1"/>
</dbReference>
<dbReference type="Proteomes" id="UP000318741">
    <property type="component" value="Chromosome"/>
</dbReference>
<protein>
    <submittedName>
        <fullName evidence="2">Uncharacterized protein</fullName>
    </submittedName>
</protein>
<name>A0A517PD84_9PLAN</name>
<reference evidence="2 3" key="1">
    <citation type="submission" date="2019-02" db="EMBL/GenBank/DDBJ databases">
        <title>Deep-cultivation of Planctomycetes and their phenomic and genomic characterization uncovers novel biology.</title>
        <authorList>
            <person name="Wiegand S."/>
            <person name="Jogler M."/>
            <person name="Boedeker C."/>
            <person name="Pinto D."/>
            <person name="Vollmers J."/>
            <person name="Rivas-Marin E."/>
            <person name="Kohn T."/>
            <person name="Peeters S.H."/>
            <person name="Heuer A."/>
            <person name="Rast P."/>
            <person name="Oberbeckmann S."/>
            <person name="Bunk B."/>
            <person name="Jeske O."/>
            <person name="Meyerdierks A."/>
            <person name="Storesund J.E."/>
            <person name="Kallscheuer N."/>
            <person name="Luecker S."/>
            <person name="Lage O.M."/>
            <person name="Pohl T."/>
            <person name="Merkel B.J."/>
            <person name="Hornburger P."/>
            <person name="Mueller R.-W."/>
            <person name="Bruemmer F."/>
            <person name="Labrenz M."/>
            <person name="Spormann A.M."/>
            <person name="Op den Camp H."/>
            <person name="Overmann J."/>
            <person name="Amann R."/>
            <person name="Jetten M.S.M."/>
            <person name="Mascher T."/>
            <person name="Medema M.H."/>
            <person name="Devos D.P."/>
            <person name="Kaster A.-K."/>
            <person name="Ovreas L."/>
            <person name="Rohde M."/>
            <person name="Galperin M.Y."/>
            <person name="Jogler C."/>
        </authorList>
    </citation>
    <scope>NUCLEOTIDE SEQUENCE [LARGE SCALE GENOMIC DNA]</scope>
    <source>
        <strain evidence="2 3">CA12</strain>
    </source>
</reference>
<sequence>MTVDDLPEPPPRRRFAARRVRGYFVFGPIPPRSRWLEPVGRVILTLMLPFWIYTPALALWFLAIQSSDASEEVILPALFGFAAIAVAAGVYPLATWPCRWPFRLVASFVWAALLGVIGFPWSLLIVSYLE</sequence>
<evidence type="ECO:0000313" key="3">
    <source>
        <dbReference type="Proteomes" id="UP000318741"/>
    </source>
</evidence>
<keyword evidence="1" id="KW-1133">Transmembrane helix</keyword>
<organism evidence="2 3">
    <name type="scientific">Alienimonas californiensis</name>
    <dbReference type="NCBI Taxonomy" id="2527989"/>
    <lineage>
        <taxon>Bacteria</taxon>
        <taxon>Pseudomonadati</taxon>
        <taxon>Planctomycetota</taxon>
        <taxon>Planctomycetia</taxon>
        <taxon>Planctomycetales</taxon>
        <taxon>Planctomycetaceae</taxon>
        <taxon>Alienimonas</taxon>
    </lineage>
</organism>
<gene>
    <name evidence="2" type="ORF">CA12_34550</name>
</gene>
<feature type="transmembrane region" description="Helical" evidence="1">
    <location>
        <begin position="108"/>
        <end position="129"/>
    </location>
</feature>
<accession>A0A517PD84</accession>
<proteinExistence type="predicted"/>
<keyword evidence="3" id="KW-1185">Reference proteome</keyword>
<evidence type="ECO:0000313" key="2">
    <source>
        <dbReference type="EMBL" id="QDT17335.1"/>
    </source>
</evidence>
<keyword evidence="1" id="KW-0812">Transmembrane</keyword>
<dbReference type="KEGG" id="acaf:CA12_34550"/>
<feature type="transmembrane region" description="Helical" evidence="1">
    <location>
        <begin position="74"/>
        <end position="96"/>
    </location>
</feature>